<evidence type="ECO:0000313" key="1">
    <source>
        <dbReference type="EMBL" id="KAH3820705.1"/>
    </source>
</evidence>
<dbReference type="Proteomes" id="UP000828390">
    <property type="component" value="Unassembled WGS sequence"/>
</dbReference>
<gene>
    <name evidence="1" type="ORF">DPMN_122453</name>
</gene>
<comment type="caution">
    <text evidence="1">The sequence shown here is derived from an EMBL/GenBank/DDBJ whole genome shotgun (WGS) entry which is preliminary data.</text>
</comment>
<organism evidence="1 2">
    <name type="scientific">Dreissena polymorpha</name>
    <name type="common">Zebra mussel</name>
    <name type="synonym">Mytilus polymorpha</name>
    <dbReference type="NCBI Taxonomy" id="45954"/>
    <lineage>
        <taxon>Eukaryota</taxon>
        <taxon>Metazoa</taxon>
        <taxon>Spiralia</taxon>
        <taxon>Lophotrochozoa</taxon>
        <taxon>Mollusca</taxon>
        <taxon>Bivalvia</taxon>
        <taxon>Autobranchia</taxon>
        <taxon>Heteroconchia</taxon>
        <taxon>Euheterodonta</taxon>
        <taxon>Imparidentia</taxon>
        <taxon>Neoheterodontei</taxon>
        <taxon>Myida</taxon>
        <taxon>Dreissenoidea</taxon>
        <taxon>Dreissenidae</taxon>
        <taxon>Dreissena</taxon>
    </lineage>
</organism>
<dbReference type="EMBL" id="JAIWYP010000005">
    <property type="protein sequence ID" value="KAH3820705.1"/>
    <property type="molecule type" value="Genomic_DNA"/>
</dbReference>
<reference evidence="1" key="1">
    <citation type="journal article" date="2019" name="bioRxiv">
        <title>The Genome of the Zebra Mussel, Dreissena polymorpha: A Resource for Invasive Species Research.</title>
        <authorList>
            <person name="McCartney M.A."/>
            <person name="Auch B."/>
            <person name="Kono T."/>
            <person name="Mallez S."/>
            <person name="Zhang Y."/>
            <person name="Obille A."/>
            <person name="Becker A."/>
            <person name="Abrahante J.E."/>
            <person name="Garbe J."/>
            <person name="Badalamenti J.P."/>
            <person name="Herman A."/>
            <person name="Mangelson H."/>
            <person name="Liachko I."/>
            <person name="Sullivan S."/>
            <person name="Sone E.D."/>
            <person name="Koren S."/>
            <person name="Silverstein K.A.T."/>
            <person name="Beckman K.B."/>
            <person name="Gohl D.M."/>
        </authorList>
    </citation>
    <scope>NUCLEOTIDE SEQUENCE</scope>
    <source>
        <strain evidence="1">Duluth1</strain>
        <tissue evidence="1">Whole animal</tissue>
    </source>
</reference>
<evidence type="ECO:0000313" key="2">
    <source>
        <dbReference type="Proteomes" id="UP000828390"/>
    </source>
</evidence>
<proteinExistence type="predicted"/>
<keyword evidence="2" id="KW-1185">Reference proteome</keyword>
<reference evidence="1" key="2">
    <citation type="submission" date="2020-11" db="EMBL/GenBank/DDBJ databases">
        <authorList>
            <person name="McCartney M.A."/>
            <person name="Auch B."/>
            <person name="Kono T."/>
            <person name="Mallez S."/>
            <person name="Becker A."/>
            <person name="Gohl D.M."/>
            <person name="Silverstein K.A.T."/>
            <person name="Koren S."/>
            <person name="Bechman K.B."/>
            <person name="Herman A."/>
            <person name="Abrahante J.E."/>
            <person name="Garbe J."/>
        </authorList>
    </citation>
    <scope>NUCLEOTIDE SEQUENCE</scope>
    <source>
        <strain evidence="1">Duluth1</strain>
        <tissue evidence="1">Whole animal</tissue>
    </source>
</reference>
<dbReference type="AlphaFoldDB" id="A0A9D4GPG5"/>
<name>A0A9D4GPG5_DREPO</name>
<sequence>MVAQLPGLLDRPHGDVFHEAQSNNLATRDAIRAVLRSKPWCSQYTSEQMATMLDIDSDIGITARAINSGKKNREC</sequence>
<accession>A0A9D4GPG5</accession>
<protein>
    <submittedName>
        <fullName evidence="1">Uncharacterized protein</fullName>
    </submittedName>
</protein>